<dbReference type="AlphaFoldDB" id="A0A0C3ESV2"/>
<gene>
    <name evidence="1" type="ORF">SCLCIDRAFT_1207117</name>
</gene>
<proteinExistence type="predicted"/>
<organism evidence="1 2">
    <name type="scientific">Scleroderma citrinum Foug A</name>
    <dbReference type="NCBI Taxonomy" id="1036808"/>
    <lineage>
        <taxon>Eukaryota</taxon>
        <taxon>Fungi</taxon>
        <taxon>Dikarya</taxon>
        <taxon>Basidiomycota</taxon>
        <taxon>Agaricomycotina</taxon>
        <taxon>Agaricomycetes</taxon>
        <taxon>Agaricomycetidae</taxon>
        <taxon>Boletales</taxon>
        <taxon>Sclerodermatineae</taxon>
        <taxon>Sclerodermataceae</taxon>
        <taxon>Scleroderma</taxon>
    </lineage>
</organism>
<dbReference type="Proteomes" id="UP000053989">
    <property type="component" value="Unassembled WGS sequence"/>
</dbReference>
<name>A0A0C3ESV2_9AGAM</name>
<keyword evidence="2" id="KW-1185">Reference proteome</keyword>
<reference evidence="2" key="2">
    <citation type="submission" date="2015-01" db="EMBL/GenBank/DDBJ databases">
        <title>Evolutionary Origins and Diversification of the Mycorrhizal Mutualists.</title>
        <authorList>
            <consortium name="DOE Joint Genome Institute"/>
            <consortium name="Mycorrhizal Genomics Consortium"/>
            <person name="Kohler A."/>
            <person name="Kuo A."/>
            <person name="Nagy L.G."/>
            <person name="Floudas D."/>
            <person name="Copeland A."/>
            <person name="Barry K.W."/>
            <person name="Cichocki N."/>
            <person name="Veneault-Fourrey C."/>
            <person name="LaButti K."/>
            <person name="Lindquist E.A."/>
            <person name="Lipzen A."/>
            <person name="Lundell T."/>
            <person name="Morin E."/>
            <person name="Murat C."/>
            <person name="Riley R."/>
            <person name="Ohm R."/>
            <person name="Sun H."/>
            <person name="Tunlid A."/>
            <person name="Henrissat B."/>
            <person name="Grigoriev I.V."/>
            <person name="Hibbett D.S."/>
            <person name="Martin F."/>
        </authorList>
    </citation>
    <scope>NUCLEOTIDE SEQUENCE [LARGE SCALE GENOMIC DNA]</scope>
    <source>
        <strain evidence="2">Foug A</strain>
    </source>
</reference>
<feature type="non-terminal residue" evidence="1">
    <location>
        <position position="79"/>
    </location>
</feature>
<sequence length="79" mass="9121">MRWFGPNIDPTAPDFQQPLWGTWEPGESMRQLGPYRLRVANHPIVYCRVIAPACSVLGPFFHNHNSPPHCNIFLYEESL</sequence>
<reference evidence="1 2" key="1">
    <citation type="submission" date="2014-04" db="EMBL/GenBank/DDBJ databases">
        <authorList>
            <consortium name="DOE Joint Genome Institute"/>
            <person name="Kuo A."/>
            <person name="Kohler A."/>
            <person name="Nagy L.G."/>
            <person name="Floudas D."/>
            <person name="Copeland A."/>
            <person name="Barry K.W."/>
            <person name="Cichocki N."/>
            <person name="Veneault-Fourrey C."/>
            <person name="LaButti K."/>
            <person name="Lindquist E.A."/>
            <person name="Lipzen A."/>
            <person name="Lundell T."/>
            <person name="Morin E."/>
            <person name="Murat C."/>
            <person name="Sun H."/>
            <person name="Tunlid A."/>
            <person name="Henrissat B."/>
            <person name="Grigoriev I.V."/>
            <person name="Hibbett D.S."/>
            <person name="Martin F."/>
            <person name="Nordberg H.P."/>
            <person name="Cantor M.N."/>
            <person name="Hua S.X."/>
        </authorList>
    </citation>
    <scope>NUCLEOTIDE SEQUENCE [LARGE SCALE GENOMIC DNA]</scope>
    <source>
        <strain evidence="1 2">Foug A</strain>
    </source>
</reference>
<dbReference type="InParanoid" id="A0A0C3ESV2"/>
<accession>A0A0C3ESV2</accession>
<dbReference type="HOGENOM" id="CLU_2612660_0_0_1"/>
<protein>
    <submittedName>
        <fullName evidence="1">Uncharacterized protein</fullName>
    </submittedName>
</protein>
<dbReference type="EMBL" id="KN822004">
    <property type="protein sequence ID" value="KIM70921.1"/>
    <property type="molecule type" value="Genomic_DNA"/>
</dbReference>
<evidence type="ECO:0000313" key="2">
    <source>
        <dbReference type="Proteomes" id="UP000053989"/>
    </source>
</evidence>
<evidence type="ECO:0000313" key="1">
    <source>
        <dbReference type="EMBL" id="KIM70921.1"/>
    </source>
</evidence>